<dbReference type="Gene3D" id="3.10.150.10">
    <property type="entry name" value="DNA Polymerase III, subunit A, domain 2"/>
    <property type="match status" value="1"/>
</dbReference>
<dbReference type="EMBL" id="JARGDH010000006">
    <property type="protein sequence ID" value="KAL0266192.1"/>
    <property type="molecule type" value="Genomic_DNA"/>
</dbReference>
<dbReference type="Gene3D" id="3.70.10.10">
    <property type="match status" value="1"/>
</dbReference>
<evidence type="ECO:0000256" key="1">
    <source>
        <dbReference type="ARBA" id="ARBA00004496"/>
    </source>
</evidence>
<feature type="domain" description="DNA polymerase III beta sliding clamp N-terminal" evidence="9">
    <location>
        <begin position="1"/>
        <end position="117"/>
    </location>
</feature>
<sequence>MQFECEKNLLERELSLSKHICSSREHELHSYLIMNLKESLLTLKSSNTNFSFETSLPVLEYEGGEVVINAEKLLAFLQATTQTKVHFELREGYLQLKSQKTNESSNTTRFKVVSQPNEATPSAHCEEKSRFLKLSQNRLAQLITQTSYAVSNDEYRVALTGVCVRIKDNTLHFVATDGNRLAFTVEDDCEHEDFLNILPVKGLNFLKSLMSLEGEVLINFTESRAYFQLDRYYLSMGLIAGNYPAYESIIPNEDLEEVQLDKGELLEAIKIALVMTDARSKRIFFNFSANLLTVESEVSEEGDCMSLSLSYEPSLTEEDRQASLDFLKKKRKYELEHGFSLYGPHKDQFNLKSEAYGERDPTLAHAYTKKFVNISKPCSLVAKWAGASNRYLAMAMVPSLAQEIDWFRDEGRLFVTWSLVMNEQGKQFSSSDFSVYLGPKDVSELSSYNRVEDNQFSLANLELDSLMQRGFP</sequence>
<dbReference type="InterPro" id="IPR022637">
    <property type="entry name" value="DNA_polIII_beta_cen"/>
</dbReference>
<proteinExistence type="inferred from homology"/>
<keyword evidence="3" id="KW-0963">Cytoplasm</keyword>
<dbReference type="GO" id="GO:0005737">
    <property type="term" value="C:cytoplasm"/>
    <property type="evidence" value="ECO:0007669"/>
    <property type="project" value="UniProtKB-SubCell"/>
</dbReference>
<dbReference type="PANTHER" id="PTHR30478:SF0">
    <property type="entry name" value="BETA SLIDING CLAMP"/>
    <property type="match status" value="1"/>
</dbReference>
<dbReference type="SMART" id="SM00480">
    <property type="entry name" value="POL3Bc"/>
    <property type="match status" value="1"/>
</dbReference>
<dbReference type="CDD" id="cd00140">
    <property type="entry name" value="beta_clamp"/>
    <property type="match status" value="1"/>
</dbReference>
<feature type="domain" description="DNA polymerase III beta sliding clamp central" evidence="10">
    <location>
        <begin position="134"/>
        <end position="244"/>
    </location>
</feature>
<evidence type="ECO:0000256" key="7">
    <source>
        <dbReference type="ARBA" id="ARBA00022932"/>
    </source>
</evidence>
<evidence type="ECO:0000256" key="6">
    <source>
        <dbReference type="ARBA" id="ARBA00022705"/>
    </source>
</evidence>
<comment type="similarity">
    <text evidence="2">Belongs to the beta sliding clamp family.</text>
</comment>
<dbReference type="NCBIfam" id="TIGR00663">
    <property type="entry name" value="dnan"/>
    <property type="match status" value="1"/>
</dbReference>
<evidence type="ECO:0000256" key="3">
    <source>
        <dbReference type="ARBA" id="ARBA00022490"/>
    </source>
</evidence>
<dbReference type="GO" id="GO:0003677">
    <property type="term" value="F:DNA binding"/>
    <property type="evidence" value="ECO:0007669"/>
    <property type="project" value="UniProtKB-KW"/>
</dbReference>
<evidence type="ECO:0000256" key="5">
    <source>
        <dbReference type="ARBA" id="ARBA00022695"/>
    </source>
</evidence>
<organism evidence="11">
    <name type="scientific">Menopon gallinae</name>
    <name type="common">poultry shaft louse</name>
    <dbReference type="NCBI Taxonomy" id="328185"/>
    <lineage>
        <taxon>Eukaryota</taxon>
        <taxon>Metazoa</taxon>
        <taxon>Ecdysozoa</taxon>
        <taxon>Arthropoda</taxon>
        <taxon>Hexapoda</taxon>
        <taxon>Insecta</taxon>
        <taxon>Pterygota</taxon>
        <taxon>Neoptera</taxon>
        <taxon>Paraneoptera</taxon>
        <taxon>Psocodea</taxon>
        <taxon>Troctomorpha</taxon>
        <taxon>Phthiraptera</taxon>
        <taxon>Amblycera</taxon>
        <taxon>Menoponidae</taxon>
        <taxon>Menopon</taxon>
    </lineage>
</organism>
<evidence type="ECO:0000313" key="11">
    <source>
        <dbReference type="EMBL" id="KAL0266192.1"/>
    </source>
</evidence>
<keyword evidence="7" id="KW-0239">DNA-directed DNA polymerase</keyword>
<dbReference type="AlphaFoldDB" id="A0AAW2H8U6"/>
<keyword evidence="8" id="KW-0238">DNA-binding</keyword>
<comment type="caution">
    <text evidence="11">The sequence shown here is derived from an EMBL/GenBank/DDBJ whole genome shotgun (WGS) entry which is preliminary data.</text>
</comment>
<evidence type="ECO:0000256" key="4">
    <source>
        <dbReference type="ARBA" id="ARBA00022679"/>
    </source>
</evidence>
<evidence type="ECO:0000256" key="2">
    <source>
        <dbReference type="ARBA" id="ARBA00010752"/>
    </source>
</evidence>
<dbReference type="InterPro" id="IPR001001">
    <property type="entry name" value="DNA_polIII_beta"/>
</dbReference>
<keyword evidence="5" id="KW-0548">Nucleotidyltransferase</keyword>
<comment type="subcellular location">
    <subcellularLocation>
        <location evidence="1">Cytoplasm</location>
    </subcellularLocation>
</comment>
<evidence type="ECO:0008006" key="12">
    <source>
        <dbReference type="Google" id="ProtNLM"/>
    </source>
</evidence>
<dbReference type="SUPFAM" id="SSF55979">
    <property type="entry name" value="DNA clamp"/>
    <property type="match status" value="2"/>
</dbReference>
<dbReference type="Pfam" id="PF02767">
    <property type="entry name" value="DNA_pol3_beta_2"/>
    <property type="match status" value="1"/>
</dbReference>
<name>A0AAW2H8U6_9NEOP</name>
<accession>A0AAW2H8U6</accession>
<keyword evidence="4" id="KW-0808">Transferase</keyword>
<dbReference type="GO" id="GO:0006271">
    <property type="term" value="P:DNA strand elongation involved in DNA replication"/>
    <property type="evidence" value="ECO:0007669"/>
    <property type="project" value="TreeGrafter"/>
</dbReference>
<dbReference type="Pfam" id="PF00712">
    <property type="entry name" value="DNA_pol3_beta"/>
    <property type="match status" value="1"/>
</dbReference>
<protein>
    <recommendedName>
        <fullName evidence="12">DNA polymerase III subunit beta</fullName>
    </recommendedName>
</protein>
<gene>
    <name evidence="11" type="ORF">PYX00_011909</name>
</gene>
<dbReference type="GO" id="GO:0008408">
    <property type="term" value="F:3'-5' exonuclease activity"/>
    <property type="evidence" value="ECO:0007669"/>
    <property type="project" value="InterPro"/>
</dbReference>
<dbReference type="GO" id="GO:0003887">
    <property type="term" value="F:DNA-directed DNA polymerase activity"/>
    <property type="evidence" value="ECO:0007669"/>
    <property type="project" value="UniProtKB-KW"/>
</dbReference>
<evidence type="ECO:0000259" key="9">
    <source>
        <dbReference type="Pfam" id="PF00712"/>
    </source>
</evidence>
<dbReference type="PANTHER" id="PTHR30478">
    <property type="entry name" value="DNA POLYMERASE III SUBUNIT BETA"/>
    <property type="match status" value="1"/>
</dbReference>
<keyword evidence="6" id="KW-0235">DNA replication</keyword>
<evidence type="ECO:0000256" key="8">
    <source>
        <dbReference type="ARBA" id="ARBA00023125"/>
    </source>
</evidence>
<dbReference type="GO" id="GO:0009360">
    <property type="term" value="C:DNA polymerase III complex"/>
    <property type="evidence" value="ECO:0007669"/>
    <property type="project" value="InterPro"/>
</dbReference>
<dbReference type="InterPro" id="IPR046938">
    <property type="entry name" value="DNA_clamp_sf"/>
</dbReference>
<evidence type="ECO:0000259" key="10">
    <source>
        <dbReference type="Pfam" id="PF02767"/>
    </source>
</evidence>
<reference evidence="11" key="1">
    <citation type="journal article" date="2024" name="Gigascience">
        <title>Chromosome-level genome of the poultry shaft louse Menopon gallinae provides insight into the host-switching and adaptive evolution of parasitic lice.</title>
        <authorList>
            <person name="Xu Y."/>
            <person name="Ma L."/>
            <person name="Liu S."/>
            <person name="Liang Y."/>
            <person name="Liu Q."/>
            <person name="He Z."/>
            <person name="Tian L."/>
            <person name="Duan Y."/>
            <person name="Cai W."/>
            <person name="Li H."/>
            <person name="Song F."/>
        </authorList>
    </citation>
    <scope>NUCLEOTIDE SEQUENCE</scope>
    <source>
        <strain evidence="11">Cailab_2023a</strain>
    </source>
</reference>
<dbReference type="InterPro" id="IPR022634">
    <property type="entry name" value="DNA_polIII_beta_N"/>
</dbReference>